<dbReference type="Proteomes" id="UP001151518">
    <property type="component" value="Unassembled WGS sequence"/>
</dbReference>
<protein>
    <recommendedName>
        <fullName evidence="1">DSBA-like thioredoxin domain-containing protein</fullName>
    </recommendedName>
</protein>
<dbReference type="PANTHER" id="PTHR42943">
    <property type="entry name" value="GLUTATHIONE S-TRANSFERASE KAPPA"/>
    <property type="match status" value="1"/>
</dbReference>
<dbReference type="InterPro" id="IPR001853">
    <property type="entry name" value="DSBA-like_thioredoxin_dom"/>
</dbReference>
<dbReference type="Gene3D" id="3.40.30.10">
    <property type="entry name" value="Glutaredoxin"/>
    <property type="match status" value="1"/>
</dbReference>
<reference evidence="2" key="1">
    <citation type="submission" date="2022-07" db="EMBL/GenBank/DDBJ databases">
        <title>Phylogenomic reconstructions and comparative analyses of Kickxellomycotina fungi.</title>
        <authorList>
            <person name="Reynolds N.K."/>
            <person name="Stajich J.E."/>
            <person name="Barry K."/>
            <person name="Grigoriev I.V."/>
            <person name="Crous P."/>
            <person name="Smith M.E."/>
        </authorList>
    </citation>
    <scope>NUCLEOTIDE SEQUENCE</scope>
    <source>
        <strain evidence="2">NRRL 3115</strain>
    </source>
</reference>
<dbReference type="InterPro" id="IPR051924">
    <property type="entry name" value="GST_Kappa/NadH"/>
</dbReference>
<evidence type="ECO:0000259" key="1">
    <source>
        <dbReference type="Pfam" id="PF01323"/>
    </source>
</evidence>
<dbReference type="InterPro" id="IPR036249">
    <property type="entry name" value="Thioredoxin-like_sf"/>
</dbReference>
<evidence type="ECO:0000313" key="3">
    <source>
        <dbReference type="Proteomes" id="UP001151518"/>
    </source>
</evidence>
<comment type="caution">
    <text evidence="2">The sequence shown here is derived from an EMBL/GenBank/DDBJ whole genome shotgun (WGS) entry which is preliminary data.</text>
</comment>
<dbReference type="Pfam" id="PF01323">
    <property type="entry name" value="DSBA"/>
    <property type="match status" value="1"/>
</dbReference>
<feature type="domain" description="DSBA-like thioredoxin" evidence="1">
    <location>
        <begin position="160"/>
        <end position="253"/>
    </location>
</feature>
<dbReference type="SUPFAM" id="SSF52833">
    <property type="entry name" value="Thioredoxin-like"/>
    <property type="match status" value="1"/>
</dbReference>
<dbReference type="GO" id="GO:0006749">
    <property type="term" value="P:glutathione metabolic process"/>
    <property type="evidence" value="ECO:0007669"/>
    <property type="project" value="TreeGrafter"/>
</dbReference>
<dbReference type="GO" id="GO:0005739">
    <property type="term" value="C:mitochondrion"/>
    <property type="evidence" value="ECO:0007669"/>
    <property type="project" value="TreeGrafter"/>
</dbReference>
<name>A0A9W8G850_9FUNG</name>
<dbReference type="AlphaFoldDB" id="A0A9W8G850"/>
<dbReference type="PANTHER" id="PTHR42943:SF2">
    <property type="entry name" value="GLUTATHIONE S-TRANSFERASE KAPPA 1"/>
    <property type="match status" value="1"/>
</dbReference>
<dbReference type="EMBL" id="JANBTW010000003">
    <property type="protein sequence ID" value="KAJ2680724.1"/>
    <property type="molecule type" value="Genomic_DNA"/>
</dbReference>
<dbReference type="GO" id="GO:0004602">
    <property type="term" value="F:glutathione peroxidase activity"/>
    <property type="evidence" value="ECO:0007669"/>
    <property type="project" value="TreeGrafter"/>
</dbReference>
<dbReference type="GO" id="GO:0004364">
    <property type="term" value="F:glutathione transferase activity"/>
    <property type="evidence" value="ECO:0007669"/>
    <property type="project" value="TreeGrafter"/>
</dbReference>
<organism evidence="2 3">
    <name type="scientific">Coemansia spiralis</name>
    <dbReference type="NCBI Taxonomy" id="417178"/>
    <lineage>
        <taxon>Eukaryota</taxon>
        <taxon>Fungi</taxon>
        <taxon>Fungi incertae sedis</taxon>
        <taxon>Zoopagomycota</taxon>
        <taxon>Kickxellomycotina</taxon>
        <taxon>Kickxellomycetes</taxon>
        <taxon>Kickxellales</taxon>
        <taxon>Kickxellaceae</taxon>
        <taxon>Coemansia</taxon>
    </lineage>
</organism>
<proteinExistence type="predicted"/>
<gene>
    <name evidence="2" type="ORF">GGI25_000359</name>
</gene>
<accession>A0A9W8G850</accession>
<evidence type="ECO:0000313" key="2">
    <source>
        <dbReference type="EMBL" id="KAJ2680724.1"/>
    </source>
</evidence>
<dbReference type="OrthoDB" id="4664297at2759"/>
<sequence>MAPQTLSFWFEFASPYSMISALRLFRALTKQTSTFNTATLQGIPSCQIPDLSEVDVVYMPILLGPIFKASGQQMLPNVQVPLKGKYMFHDVERTLNLLGCSGFPRSRPATWPPNTVLPARMAWLLAQGPEYIHAVDAESNLRPSTASEKQQKSVLKVVAEFVWRVYEAEFIANENIGDPDVMARLWDKFVVQGFKQDGNVQMPNGGRAVALANLEVVKSGLKGATQEAIANGLFGAPMFTTDDGDMYWGNDRLLDAFAHCKIQERINQPLGFCAQNRQPNL</sequence>
<dbReference type="GO" id="GO:0005777">
    <property type="term" value="C:peroxisome"/>
    <property type="evidence" value="ECO:0007669"/>
    <property type="project" value="TreeGrafter"/>
</dbReference>